<evidence type="ECO:0000313" key="10">
    <source>
        <dbReference type="Proteomes" id="UP000030700"/>
    </source>
</evidence>
<dbReference type="InterPro" id="IPR000515">
    <property type="entry name" value="MetI-like"/>
</dbReference>
<reference evidence="9" key="1">
    <citation type="journal article" date="2015" name="PeerJ">
        <title>First genomic representation of candidate bacterial phylum KSB3 points to enhanced environmental sensing as a trigger of wastewater bulking.</title>
        <authorList>
            <person name="Sekiguchi Y."/>
            <person name="Ohashi A."/>
            <person name="Parks D.H."/>
            <person name="Yamauchi T."/>
            <person name="Tyson G.W."/>
            <person name="Hugenholtz P."/>
        </authorList>
    </citation>
    <scope>NUCLEOTIDE SEQUENCE [LARGE SCALE GENOMIC DNA]</scope>
</reference>
<feature type="transmembrane region" description="Helical" evidence="7">
    <location>
        <begin position="147"/>
        <end position="164"/>
    </location>
</feature>
<feature type="transmembrane region" description="Helical" evidence="7">
    <location>
        <begin position="12"/>
        <end position="32"/>
    </location>
</feature>
<feature type="transmembrane region" description="Helical" evidence="7">
    <location>
        <begin position="81"/>
        <end position="102"/>
    </location>
</feature>
<keyword evidence="4 7" id="KW-0812">Transmembrane</keyword>
<evidence type="ECO:0000256" key="2">
    <source>
        <dbReference type="ARBA" id="ARBA00022448"/>
    </source>
</evidence>
<keyword evidence="3" id="KW-1003">Cell membrane</keyword>
<dbReference type="STRING" id="1499966.U14_04266"/>
<comment type="similarity">
    <text evidence="7">Belongs to the binding-protein-dependent transport system permease family.</text>
</comment>
<feature type="transmembrane region" description="Helical" evidence="7">
    <location>
        <begin position="243"/>
        <end position="264"/>
    </location>
</feature>
<dbReference type="Pfam" id="PF00528">
    <property type="entry name" value="BPD_transp_1"/>
    <property type="match status" value="1"/>
</dbReference>
<dbReference type="AlphaFoldDB" id="A0A0S6W3N5"/>
<dbReference type="InterPro" id="IPR035906">
    <property type="entry name" value="MetI-like_sf"/>
</dbReference>
<dbReference type="CDD" id="cd06261">
    <property type="entry name" value="TM_PBP2"/>
    <property type="match status" value="1"/>
</dbReference>
<keyword evidence="5 7" id="KW-1133">Transmembrane helix</keyword>
<feature type="transmembrane region" description="Helical" evidence="7">
    <location>
        <begin position="109"/>
        <end position="127"/>
    </location>
</feature>
<sequence>MTDQPKFTQKLFKLSYIGIGLFIVVVSIFYIFPIAMLLNVSLKTSTEFTANPVSLTQSFHIENYRNVLRQSGFARSFFNSVWYTVVSNVLTLFVTALAAFVISRKYVKYSGFFYMLFMAGIFLPNPLIPQFRLIDMLGLYGKPLGYLLLRINPGIIMLLMVGYYKTIPREFDEAAALDGCGTIRYILQFLLPMSKPVFATATILYSVGVWNDLIGTTIFLTSPKYYPVIRVLFMFVGQYGNDWPPLAAAVFIVALPVILIFLIFQKYIIEGAVAAGLKG</sequence>
<evidence type="ECO:0000259" key="8">
    <source>
        <dbReference type="PROSITE" id="PS50928"/>
    </source>
</evidence>
<dbReference type="PANTHER" id="PTHR43744">
    <property type="entry name" value="ABC TRANSPORTER PERMEASE PROTEIN MG189-RELATED-RELATED"/>
    <property type="match status" value="1"/>
</dbReference>
<organism evidence="9">
    <name type="scientific">Candidatus Moduliflexus flocculans</name>
    <dbReference type="NCBI Taxonomy" id="1499966"/>
    <lineage>
        <taxon>Bacteria</taxon>
        <taxon>Candidatus Moduliflexota</taxon>
        <taxon>Candidatus Moduliflexia</taxon>
        <taxon>Candidatus Moduliflexales</taxon>
        <taxon>Candidatus Moduliflexaceae</taxon>
    </lineage>
</organism>
<evidence type="ECO:0000256" key="5">
    <source>
        <dbReference type="ARBA" id="ARBA00022989"/>
    </source>
</evidence>
<feature type="domain" description="ABC transmembrane type-1" evidence="8">
    <location>
        <begin position="77"/>
        <end position="264"/>
    </location>
</feature>
<dbReference type="Proteomes" id="UP000030700">
    <property type="component" value="Unassembled WGS sequence"/>
</dbReference>
<keyword evidence="9" id="KW-0762">Sugar transport</keyword>
<dbReference type="PANTHER" id="PTHR43744:SF12">
    <property type="entry name" value="ABC TRANSPORTER PERMEASE PROTEIN MG189-RELATED"/>
    <property type="match status" value="1"/>
</dbReference>
<keyword evidence="6 7" id="KW-0472">Membrane</keyword>
<comment type="subcellular location">
    <subcellularLocation>
        <location evidence="1 7">Cell membrane</location>
        <topology evidence="1 7">Multi-pass membrane protein</topology>
    </subcellularLocation>
</comment>
<accession>A0A0S6W3N5</accession>
<dbReference type="EMBL" id="DF820459">
    <property type="protein sequence ID" value="GAK53007.1"/>
    <property type="molecule type" value="Genomic_DNA"/>
</dbReference>
<keyword evidence="2 7" id="KW-0813">Transport</keyword>
<dbReference type="PROSITE" id="PS50928">
    <property type="entry name" value="ABC_TM1"/>
    <property type="match status" value="1"/>
</dbReference>
<name>A0A0S6W3N5_9BACT</name>
<keyword evidence="10" id="KW-1185">Reference proteome</keyword>
<dbReference type="SUPFAM" id="SSF161098">
    <property type="entry name" value="MetI-like"/>
    <property type="match status" value="1"/>
</dbReference>
<gene>
    <name evidence="9" type="ORF">U14_04266</name>
</gene>
<dbReference type="HOGENOM" id="CLU_016047_1_2_0"/>
<evidence type="ECO:0000256" key="3">
    <source>
        <dbReference type="ARBA" id="ARBA00022475"/>
    </source>
</evidence>
<dbReference type="Gene3D" id="1.10.3720.10">
    <property type="entry name" value="MetI-like"/>
    <property type="match status" value="1"/>
</dbReference>
<dbReference type="GO" id="GO:0005886">
    <property type="term" value="C:plasma membrane"/>
    <property type="evidence" value="ECO:0007669"/>
    <property type="project" value="UniProtKB-SubCell"/>
</dbReference>
<evidence type="ECO:0000256" key="4">
    <source>
        <dbReference type="ARBA" id="ARBA00022692"/>
    </source>
</evidence>
<evidence type="ECO:0000256" key="6">
    <source>
        <dbReference type="ARBA" id="ARBA00023136"/>
    </source>
</evidence>
<dbReference type="GO" id="GO:0055085">
    <property type="term" value="P:transmembrane transport"/>
    <property type="evidence" value="ECO:0007669"/>
    <property type="project" value="InterPro"/>
</dbReference>
<proteinExistence type="inferred from homology"/>
<evidence type="ECO:0000256" key="7">
    <source>
        <dbReference type="RuleBase" id="RU363032"/>
    </source>
</evidence>
<evidence type="ECO:0000256" key="1">
    <source>
        <dbReference type="ARBA" id="ARBA00004651"/>
    </source>
</evidence>
<evidence type="ECO:0000313" key="9">
    <source>
        <dbReference type="EMBL" id="GAK53007.1"/>
    </source>
</evidence>
<protein>
    <submittedName>
        <fullName evidence="9">ABC-type sugar transport system, permease component</fullName>
    </submittedName>
</protein>